<dbReference type="SMART" id="SM00356">
    <property type="entry name" value="ZnF_C3H1"/>
    <property type="match status" value="3"/>
</dbReference>
<evidence type="ECO:0000256" key="5">
    <source>
        <dbReference type="PROSITE-ProRule" id="PRU00723"/>
    </source>
</evidence>
<dbReference type="Proteomes" id="UP000197619">
    <property type="component" value="Unassembled WGS sequence"/>
</dbReference>
<reference evidence="8 9" key="1">
    <citation type="submission" date="2017-05" db="EMBL/GenBank/DDBJ databases">
        <title>Genome of assembly of the Bengalese finch, Lonchura striata domestica.</title>
        <authorList>
            <person name="Colquitt B.M."/>
            <person name="Brainard M.S."/>
        </authorList>
    </citation>
    <scope>NUCLEOTIDE SEQUENCE [LARGE SCALE GENOMIC DNA]</scope>
    <source>
        <strain evidence="8">White83orange57</strain>
    </source>
</reference>
<feature type="compositionally biased region" description="Basic and acidic residues" evidence="6">
    <location>
        <begin position="410"/>
        <end position="438"/>
    </location>
</feature>
<dbReference type="PANTHER" id="PTHR15725">
    <property type="entry name" value="ZN-FINGER, C-X8-C-X5-C-X3-H TYPE-CONTAINING"/>
    <property type="match status" value="1"/>
</dbReference>
<feature type="compositionally biased region" description="Low complexity" evidence="6">
    <location>
        <begin position="534"/>
        <end position="546"/>
    </location>
</feature>
<dbReference type="CTD" id="9877"/>
<feature type="region of interest" description="Disordered" evidence="6">
    <location>
        <begin position="226"/>
        <end position="245"/>
    </location>
</feature>
<keyword evidence="3 5" id="KW-0863">Zinc-finger</keyword>
<dbReference type="PANTHER" id="PTHR15725:SF14">
    <property type="entry name" value="ZINC FINGER CCCH DOMAIN-CONTAINING PROTEIN 11A"/>
    <property type="match status" value="1"/>
</dbReference>
<dbReference type="STRING" id="299123.ENSLSDP00000012751"/>
<dbReference type="GO" id="GO:0008270">
    <property type="term" value="F:zinc ion binding"/>
    <property type="evidence" value="ECO:0007669"/>
    <property type="project" value="UniProtKB-KW"/>
</dbReference>
<name>A0A218UHU8_9PASE</name>
<dbReference type="Pfam" id="PF15663">
    <property type="entry name" value="zf-CCCH_3"/>
    <property type="match status" value="1"/>
</dbReference>
<feature type="domain" description="C3H1-type" evidence="7">
    <location>
        <begin position="2"/>
        <end position="29"/>
    </location>
</feature>
<evidence type="ECO:0000256" key="3">
    <source>
        <dbReference type="ARBA" id="ARBA00022771"/>
    </source>
</evidence>
<dbReference type="RefSeq" id="XP_021394473.1">
    <property type="nucleotide sequence ID" value="XM_021538798.1"/>
</dbReference>
<evidence type="ECO:0000256" key="2">
    <source>
        <dbReference type="ARBA" id="ARBA00022737"/>
    </source>
</evidence>
<evidence type="ECO:0000259" key="7">
    <source>
        <dbReference type="PROSITE" id="PS50103"/>
    </source>
</evidence>
<keyword evidence="2" id="KW-0677">Repeat</keyword>
<dbReference type="EMBL" id="MUZQ01000309">
    <property type="protein sequence ID" value="OWK53000.1"/>
    <property type="molecule type" value="Genomic_DNA"/>
</dbReference>
<dbReference type="KEGG" id="lsr:110474984"/>
<accession>A0A218UHU8</accession>
<evidence type="ECO:0000256" key="6">
    <source>
        <dbReference type="SAM" id="MobiDB-lite"/>
    </source>
</evidence>
<dbReference type="RefSeq" id="XP_021394472.1">
    <property type="nucleotide sequence ID" value="XM_021538797.2"/>
</dbReference>
<feature type="region of interest" description="Disordered" evidence="6">
    <location>
        <begin position="519"/>
        <end position="829"/>
    </location>
</feature>
<dbReference type="InterPro" id="IPR041686">
    <property type="entry name" value="Znf-CCCH_3"/>
</dbReference>
<feature type="compositionally biased region" description="Basic and acidic residues" evidence="6">
    <location>
        <begin position="641"/>
        <end position="685"/>
    </location>
</feature>
<feature type="compositionally biased region" description="Acidic residues" evidence="6">
    <location>
        <begin position="158"/>
        <end position="173"/>
    </location>
</feature>
<feature type="zinc finger region" description="C3H1-type" evidence="5">
    <location>
        <begin position="2"/>
        <end position="29"/>
    </location>
</feature>
<evidence type="ECO:0000256" key="4">
    <source>
        <dbReference type="ARBA" id="ARBA00022833"/>
    </source>
</evidence>
<dbReference type="GO" id="GO:0016973">
    <property type="term" value="P:poly(A)+ mRNA export from nucleus"/>
    <property type="evidence" value="ECO:0007669"/>
    <property type="project" value="TreeGrafter"/>
</dbReference>
<feature type="compositionally biased region" description="Basic and acidic residues" evidence="6">
    <location>
        <begin position="579"/>
        <end position="633"/>
    </location>
</feature>
<feature type="compositionally biased region" description="Basic and acidic residues" evidence="6">
    <location>
        <begin position="551"/>
        <end position="563"/>
    </location>
</feature>
<feature type="compositionally biased region" description="Basic and acidic residues" evidence="6">
    <location>
        <begin position="344"/>
        <end position="388"/>
    </location>
</feature>
<comment type="caution">
    <text evidence="8">The sequence shown here is derived from an EMBL/GenBank/DDBJ whole genome shotgun (WGS) entry which is preliminary data.</text>
</comment>
<keyword evidence="9" id="KW-1185">Reference proteome</keyword>
<keyword evidence="1 5" id="KW-0479">Metal-binding</keyword>
<dbReference type="GeneID" id="110474984"/>
<protein>
    <submittedName>
        <fullName evidence="8">Zinc finger CCCH domain-containing protein 11A</fullName>
    </submittedName>
</protein>
<gene>
    <name evidence="8" type="primary">ZC3H11A</name>
    <name evidence="8" type="ORF">RLOC_00008321</name>
</gene>
<sequence length="891" mass="98776">MSSQGDDCYFYFYSTCNKGDSCSFRHCEAALGSETVCTLWQEGRCFRNICRFRHMEIDKKRSEIACYWENQPGGCQKHNCAFHHAKGRYVDGLFLPPSKTTLPSPPEAAEDEVKLVQLQQNKLSVQSNPSPQLRGVMKVENSENVPSPTHPPVVINAADDDEDDDDQLSEEGEETKTPVQPPATETHNGLRVISTRKSNPTAKQDDNLNFGIKTLEEIKLKKLKEKAKKQGEGPSGVAVEPLQARSIPVPEKENVRTVLRTVTLSSKEGEDPVIQLNLPDRLGKRKALMGGKTFLPLRRSVADRLGRKAELQENAEKAPKRGTVQVLKSLKERLGLPSEQSSTETDKAAKPIEEIRVKTLEEIRLERANQRRGEPPAKIPADGRKTEDPNLGARPSFAARSKSLAGALVEKNHKSLGDEKEKPEEFNSRAKSEAEGRRQNIPAPAVAGRVQLAEPGRARGAGEVRIKTLEEIKREKALRMQQSGENVPAPAAAAAAAPAEAALRGRRLLRVTKLLAPGREEKMIVELNKPSPKSGSAASENSGNSGVQVKSLEEIMWEKRQQEKLQQGPGTIPAGNQERSPEKNLERNQERNQEKIQRIQEKIQRNQENQERNQKNQERSPDKNQEKNQERNLRNQGRNQRNQEENQERKLRIQEKNQERNQRNLERNQEKNLRNQERIQERNQEEPPGSGSPEAAVGPAQLGRRRGGRSQEDVGTNPERDPGKKGAQQPERRGRAKSRVCLKPVDARAPPKQPLKRKVPEGHPPAVVAVKPLSATSGDTPEPPAKVVASPEGSRPRRENSQISPQPGSQGHSLAQAEVSGSSSCSSSLEAPLKLRRLSSAGGAKAALSVEDDFEKLIWEISGGKLEAEIDLDPGKDEDDLLLELSEMIDS</sequence>
<dbReference type="PROSITE" id="PS50103">
    <property type="entry name" value="ZF_C3H1"/>
    <property type="match status" value="2"/>
</dbReference>
<feature type="domain" description="C3H1-type" evidence="7">
    <location>
        <begin position="31"/>
        <end position="57"/>
    </location>
</feature>
<evidence type="ECO:0000313" key="8">
    <source>
        <dbReference type="EMBL" id="OWK53000.1"/>
    </source>
</evidence>
<evidence type="ECO:0000256" key="1">
    <source>
        <dbReference type="ARBA" id="ARBA00022723"/>
    </source>
</evidence>
<feature type="zinc finger region" description="C3H1-type" evidence="5">
    <location>
        <begin position="31"/>
        <end position="57"/>
    </location>
</feature>
<evidence type="ECO:0000313" key="9">
    <source>
        <dbReference type="Proteomes" id="UP000197619"/>
    </source>
</evidence>
<dbReference type="InterPro" id="IPR000571">
    <property type="entry name" value="Znf_CCCH"/>
</dbReference>
<feature type="region of interest" description="Disordered" evidence="6">
    <location>
        <begin position="332"/>
        <end position="446"/>
    </location>
</feature>
<dbReference type="FunFam" id="4.10.1000.10:FF:000024">
    <property type="entry name" value="Zinc finger CCCH domain-containing protein 11A"/>
    <property type="match status" value="1"/>
</dbReference>
<keyword evidence="4 5" id="KW-0862">Zinc</keyword>
<dbReference type="Gene3D" id="4.10.1000.10">
    <property type="entry name" value="Zinc finger, CCCH-type"/>
    <property type="match status" value="1"/>
</dbReference>
<feature type="region of interest" description="Disordered" evidence="6">
    <location>
        <begin position="140"/>
        <end position="208"/>
    </location>
</feature>
<feature type="compositionally biased region" description="Polar residues" evidence="6">
    <location>
        <begin position="801"/>
        <end position="813"/>
    </location>
</feature>
<proteinExistence type="predicted"/>
<organism evidence="8 9">
    <name type="scientific">Lonchura striata</name>
    <name type="common">white-rumped munia</name>
    <dbReference type="NCBI Taxonomy" id="40157"/>
    <lineage>
        <taxon>Eukaryota</taxon>
        <taxon>Metazoa</taxon>
        <taxon>Chordata</taxon>
        <taxon>Craniata</taxon>
        <taxon>Vertebrata</taxon>
        <taxon>Euteleostomi</taxon>
        <taxon>Archelosauria</taxon>
        <taxon>Archosauria</taxon>
        <taxon>Dinosauria</taxon>
        <taxon>Saurischia</taxon>
        <taxon>Theropoda</taxon>
        <taxon>Coelurosauria</taxon>
        <taxon>Aves</taxon>
        <taxon>Neognathae</taxon>
        <taxon>Neoaves</taxon>
        <taxon>Telluraves</taxon>
        <taxon>Australaves</taxon>
        <taxon>Passeriformes</taxon>
        <taxon>Passeroidea</taxon>
        <taxon>Estrildidae</taxon>
        <taxon>Estrildinae</taxon>
        <taxon>Lonchura</taxon>
    </lineage>
</organism>
<dbReference type="AlphaFoldDB" id="A0A218UHU8"/>